<evidence type="ECO:0000256" key="9">
    <source>
        <dbReference type="ARBA" id="ARBA00023136"/>
    </source>
</evidence>
<keyword evidence="9" id="KW-0472">Membrane</keyword>
<organism evidence="12 13">
    <name type="scientific">Tropilaelaps mercedesae</name>
    <dbReference type="NCBI Taxonomy" id="418985"/>
    <lineage>
        <taxon>Eukaryota</taxon>
        <taxon>Metazoa</taxon>
        <taxon>Ecdysozoa</taxon>
        <taxon>Arthropoda</taxon>
        <taxon>Chelicerata</taxon>
        <taxon>Arachnida</taxon>
        <taxon>Acari</taxon>
        <taxon>Parasitiformes</taxon>
        <taxon>Mesostigmata</taxon>
        <taxon>Gamasina</taxon>
        <taxon>Dermanyssoidea</taxon>
        <taxon>Laelapidae</taxon>
        <taxon>Tropilaelaps</taxon>
    </lineage>
</organism>
<gene>
    <name evidence="12" type="ORF">BIW11_10764</name>
</gene>
<proteinExistence type="inferred from homology"/>
<dbReference type="AlphaFoldDB" id="A0A1V9XEH8"/>
<comment type="subcellular location">
    <subcellularLocation>
        <location evidence="11">Mitochondrion inner membrane</location>
        <topology evidence="11">Multi-pass membrane protein</topology>
    </subcellularLocation>
    <subcellularLocation>
        <location evidence="2">Mitochondrion membrane</location>
        <topology evidence="2">Multi-pass membrane protein</topology>
    </subcellularLocation>
</comment>
<dbReference type="GO" id="GO:0009060">
    <property type="term" value="P:aerobic respiration"/>
    <property type="evidence" value="ECO:0007669"/>
    <property type="project" value="TreeGrafter"/>
</dbReference>
<dbReference type="PANTHER" id="PTHR11432">
    <property type="entry name" value="NADH DEHYDROGENASE SUBUNIT 1"/>
    <property type="match status" value="1"/>
</dbReference>
<evidence type="ECO:0000256" key="10">
    <source>
        <dbReference type="ARBA" id="ARBA00031024"/>
    </source>
</evidence>
<dbReference type="InterPro" id="IPR001694">
    <property type="entry name" value="NADH_UbQ_OxRdtase_su1/FPO"/>
</dbReference>
<dbReference type="InParanoid" id="A0A1V9XEH8"/>
<comment type="similarity">
    <text evidence="3 11">Belongs to the complex I subunit 1 family.</text>
</comment>
<keyword evidence="6 11" id="KW-0812">Transmembrane</keyword>
<dbReference type="STRING" id="418985.A0A1V9XEH8"/>
<keyword evidence="5" id="KW-0813">Transport</keyword>
<evidence type="ECO:0000313" key="12">
    <source>
        <dbReference type="EMBL" id="OQR71811.1"/>
    </source>
</evidence>
<evidence type="ECO:0000256" key="1">
    <source>
        <dbReference type="ARBA" id="ARBA00003257"/>
    </source>
</evidence>
<dbReference type="PROSITE" id="PS00667">
    <property type="entry name" value="COMPLEX1_ND1_1"/>
    <property type="match status" value="1"/>
</dbReference>
<dbReference type="InterPro" id="IPR018086">
    <property type="entry name" value="NADH_UbQ_OxRdtase_su1_CS"/>
</dbReference>
<sequence length="66" mass="7587">MIICVLLRAAFLTLIERKILGYIQKRKGPNKVGLIGLLQPFADALKLITKELIFILLIKLFFILYL</sequence>
<comment type="caution">
    <text evidence="12">The sequence shown here is derived from an EMBL/GenBank/DDBJ whole genome shotgun (WGS) entry which is preliminary data.</text>
</comment>
<evidence type="ECO:0000256" key="5">
    <source>
        <dbReference type="ARBA" id="ARBA00022448"/>
    </source>
</evidence>
<reference evidence="12 13" key="1">
    <citation type="journal article" date="2017" name="Gigascience">
        <title>Draft genome of the honey bee ectoparasitic mite, Tropilaelaps mercedesae, is shaped by the parasitic life history.</title>
        <authorList>
            <person name="Dong X."/>
            <person name="Armstrong S.D."/>
            <person name="Xia D."/>
            <person name="Makepeace B.L."/>
            <person name="Darby A.C."/>
            <person name="Kadowaki T."/>
        </authorList>
    </citation>
    <scope>NUCLEOTIDE SEQUENCE [LARGE SCALE GENOMIC DNA]</scope>
    <source>
        <strain evidence="12">Wuxi-XJTLU</strain>
    </source>
</reference>
<evidence type="ECO:0000256" key="11">
    <source>
        <dbReference type="RuleBase" id="RU000471"/>
    </source>
</evidence>
<name>A0A1V9XEH8_9ACAR</name>
<keyword evidence="13" id="KW-1185">Reference proteome</keyword>
<keyword evidence="7" id="KW-1133">Transmembrane helix</keyword>
<comment type="function">
    <text evidence="1">Core subunit of the mitochondrial membrane respiratory chain NADH dehydrogenase (Complex I) that is believed to belong to the minimal assembly required for catalysis. Complex I functions in the transfer of electrons from NADH to the respiratory chain. The immediate electron acceptor for the enzyme is believed to be ubiquinone.</text>
</comment>
<accession>A0A1V9XEH8</accession>
<keyword evidence="11" id="KW-0520">NAD</keyword>
<dbReference type="EMBL" id="MNPL01013441">
    <property type="protein sequence ID" value="OQR71811.1"/>
    <property type="molecule type" value="Genomic_DNA"/>
</dbReference>
<dbReference type="Proteomes" id="UP000192247">
    <property type="component" value="Unassembled WGS sequence"/>
</dbReference>
<evidence type="ECO:0000256" key="3">
    <source>
        <dbReference type="ARBA" id="ARBA00010535"/>
    </source>
</evidence>
<protein>
    <recommendedName>
        <fullName evidence="4">NADH-ubiquinone oxidoreductase chain 1</fullName>
    </recommendedName>
    <alternativeName>
        <fullName evidence="10">NADH dehydrogenase subunit 1</fullName>
    </alternativeName>
</protein>
<evidence type="ECO:0000256" key="2">
    <source>
        <dbReference type="ARBA" id="ARBA00004225"/>
    </source>
</evidence>
<evidence type="ECO:0000256" key="6">
    <source>
        <dbReference type="ARBA" id="ARBA00022692"/>
    </source>
</evidence>
<dbReference type="GO" id="GO:0003954">
    <property type="term" value="F:NADH dehydrogenase activity"/>
    <property type="evidence" value="ECO:0007669"/>
    <property type="project" value="TreeGrafter"/>
</dbReference>
<evidence type="ECO:0000256" key="7">
    <source>
        <dbReference type="ARBA" id="ARBA00022989"/>
    </source>
</evidence>
<dbReference type="Pfam" id="PF00146">
    <property type="entry name" value="NADHdh"/>
    <property type="match status" value="1"/>
</dbReference>
<evidence type="ECO:0000313" key="13">
    <source>
        <dbReference type="Proteomes" id="UP000192247"/>
    </source>
</evidence>
<keyword evidence="8" id="KW-0830">Ubiquinone</keyword>
<dbReference type="PANTHER" id="PTHR11432:SF3">
    <property type="entry name" value="NADH-UBIQUINONE OXIDOREDUCTASE CHAIN 1"/>
    <property type="match status" value="1"/>
</dbReference>
<dbReference type="GO" id="GO:0005743">
    <property type="term" value="C:mitochondrial inner membrane"/>
    <property type="evidence" value="ECO:0007669"/>
    <property type="project" value="UniProtKB-SubCell"/>
</dbReference>
<dbReference type="OrthoDB" id="6515089at2759"/>
<evidence type="ECO:0000256" key="8">
    <source>
        <dbReference type="ARBA" id="ARBA00023075"/>
    </source>
</evidence>
<evidence type="ECO:0000256" key="4">
    <source>
        <dbReference type="ARBA" id="ARBA00021009"/>
    </source>
</evidence>